<feature type="region of interest" description="Disordered" evidence="7">
    <location>
        <begin position="97"/>
        <end position="117"/>
    </location>
</feature>
<evidence type="ECO:0000256" key="5">
    <source>
        <dbReference type="ARBA" id="ARBA00023242"/>
    </source>
</evidence>
<organism evidence="8 9">
    <name type="scientific">Lithospermum erythrorhizon</name>
    <name type="common">Purple gromwell</name>
    <name type="synonym">Lithospermum officinale var. erythrorhizon</name>
    <dbReference type="NCBI Taxonomy" id="34254"/>
    <lineage>
        <taxon>Eukaryota</taxon>
        <taxon>Viridiplantae</taxon>
        <taxon>Streptophyta</taxon>
        <taxon>Embryophyta</taxon>
        <taxon>Tracheophyta</taxon>
        <taxon>Spermatophyta</taxon>
        <taxon>Magnoliopsida</taxon>
        <taxon>eudicotyledons</taxon>
        <taxon>Gunneridae</taxon>
        <taxon>Pentapetalae</taxon>
        <taxon>asterids</taxon>
        <taxon>lamiids</taxon>
        <taxon>Boraginales</taxon>
        <taxon>Boraginaceae</taxon>
        <taxon>Boraginoideae</taxon>
        <taxon>Lithospermeae</taxon>
        <taxon>Lithospermum</taxon>
    </lineage>
</organism>
<evidence type="ECO:0000256" key="4">
    <source>
        <dbReference type="ARBA" id="ARBA00022864"/>
    </source>
</evidence>
<evidence type="ECO:0000256" key="6">
    <source>
        <dbReference type="ARBA" id="ARBA00024199"/>
    </source>
</evidence>
<evidence type="ECO:0000256" key="2">
    <source>
        <dbReference type="ARBA" id="ARBA00022490"/>
    </source>
</evidence>
<evidence type="ECO:0000256" key="1">
    <source>
        <dbReference type="ARBA" id="ARBA00004496"/>
    </source>
</evidence>
<dbReference type="PANTHER" id="PTHR33347:SF1">
    <property type="entry name" value="PROTEIN SOB FIVE-LIKE 5"/>
    <property type="match status" value="1"/>
</dbReference>
<dbReference type="GO" id="GO:0009736">
    <property type="term" value="P:cytokinin-activated signaling pathway"/>
    <property type="evidence" value="ECO:0007669"/>
    <property type="project" value="UniProtKB-KW"/>
</dbReference>
<keyword evidence="5" id="KW-0539">Nucleus</keyword>
<dbReference type="AlphaFoldDB" id="A0AAV3Q8C1"/>
<keyword evidence="2" id="KW-0963">Cytoplasm</keyword>
<keyword evidence="4" id="KW-0932">Cytokinin signaling pathway</keyword>
<gene>
    <name evidence="8" type="ORF">LIER_15797</name>
</gene>
<protein>
    <submittedName>
        <fullName evidence="8">Uncharacterized protein</fullName>
    </submittedName>
</protein>
<dbReference type="PANTHER" id="PTHR33347">
    <property type="entry name" value="OSJNBA0091C07.3 PROTEIN"/>
    <property type="match status" value="1"/>
</dbReference>
<dbReference type="GO" id="GO:0009691">
    <property type="term" value="P:cytokinin biosynthetic process"/>
    <property type="evidence" value="ECO:0007669"/>
    <property type="project" value="UniProtKB-KW"/>
</dbReference>
<keyword evidence="9" id="KW-1185">Reference proteome</keyword>
<comment type="subcellular location">
    <subcellularLocation>
        <location evidence="1">Cytoplasm</location>
    </subcellularLocation>
</comment>
<keyword evidence="3" id="KW-0203">Cytokinin biosynthesis</keyword>
<reference evidence="8 9" key="1">
    <citation type="submission" date="2024-01" db="EMBL/GenBank/DDBJ databases">
        <title>The complete chloroplast genome sequence of Lithospermum erythrorhizon: insights into the phylogenetic relationship among Boraginaceae species and the maternal lineages of purple gromwells.</title>
        <authorList>
            <person name="Okada T."/>
            <person name="Watanabe K."/>
        </authorList>
    </citation>
    <scope>NUCLEOTIDE SEQUENCE [LARGE SCALE GENOMIC DNA]</scope>
</reference>
<name>A0AAV3Q8C1_LITER</name>
<accession>A0AAV3Q8C1</accession>
<evidence type="ECO:0000256" key="3">
    <source>
        <dbReference type="ARBA" id="ARBA00022712"/>
    </source>
</evidence>
<dbReference type="GO" id="GO:0005737">
    <property type="term" value="C:cytoplasm"/>
    <property type="evidence" value="ECO:0007669"/>
    <property type="project" value="UniProtKB-SubCell"/>
</dbReference>
<feature type="compositionally biased region" description="Basic residues" evidence="7">
    <location>
        <begin position="104"/>
        <end position="113"/>
    </location>
</feature>
<evidence type="ECO:0000313" key="8">
    <source>
        <dbReference type="EMBL" id="GAA0158885.1"/>
    </source>
</evidence>
<comment type="similarity">
    <text evidence="6">Belongs to the SOFL plant protein family.</text>
</comment>
<dbReference type="Proteomes" id="UP001454036">
    <property type="component" value="Unassembled WGS sequence"/>
</dbReference>
<dbReference type="InterPro" id="IPR044670">
    <property type="entry name" value="SOFL"/>
</dbReference>
<proteinExistence type="inferred from homology"/>
<evidence type="ECO:0000256" key="7">
    <source>
        <dbReference type="SAM" id="MobiDB-lite"/>
    </source>
</evidence>
<evidence type="ECO:0000313" key="9">
    <source>
        <dbReference type="Proteomes" id="UP001454036"/>
    </source>
</evidence>
<comment type="caution">
    <text evidence="8">The sequence shown here is derived from an EMBL/GenBank/DDBJ whole genome shotgun (WGS) entry which is preliminary data.</text>
</comment>
<sequence length="200" mass="22414">MNYTFASNKECSSGCESGWTSYLENSFISSQCASAKYKVDKFVEDMHRIQESGEEEEDLSMVSDASSGPPLFHQDEYNINRNYNVATIEEAALLRKNSRTEKGRKNKRPKIKKQSSLLDDTASSSVFDFSDDNVDSMKNEAAFRPNVLDFSQGYSTTQFKGTSTYQEHYGFFHPCLVVGGYDDKATTRSSSDAELEVAVS</sequence>
<dbReference type="EMBL" id="BAABME010003461">
    <property type="protein sequence ID" value="GAA0158885.1"/>
    <property type="molecule type" value="Genomic_DNA"/>
</dbReference>